<reference evidence="2 3" key="1">
    <citation type="journal article" date="2012" name="New Phytol.">
        <title>Insight into trade-off between wood decay and parasitism from the genome of a fungal forest pathogen.</title>
        <authorList>
            <person name="Olson A."/>
            <person name="Aerts A."/>
            <person name="Asiegbu F."/>
            <person name="Belbahri L."/>
            <person name="Bouzid O."/>
            <person name="Broberg A."/>
            <person name="Canback B."/>
            <person name="Coutinho P.M."/>
            <person name="Cullen D."/>
            <person name="Dalman K."/>
            <person name="Deflorio G."/>
            <person name="van Diepen L.T."/>
            <person name="Dunand C."/>
            <person name="Duplessis S."/>
            <person name="Durling M."/>
            <person name="Gonthier P."/>
            <person name="Grimwood J."/>
            <person name="Fossdal C.G."/>
            <person name="Hansson D."/>
            <person name="Henrissat B."/>
            <person name="Hietala A."/>
            <person name="Himmelstrand K."/>
            <person name="Hoffmeister D."/>
            <person name="Hogberg N."/>
            <person name="James T.Y."/>
            <person name="Karlsson M."/>
            <person name="Kohler A."/>
            <person name="Kues U."/>
            <person name="Lee Y.H."/>
            <person name="Lin Y.C."/>
            <person name="Lind M."/>
            <person name="Lindquist E."/>
            <person name="Lombard V."/>
            <person name="Lucas S."/>
            <person name="Lunden K."/>
            <person name="Morin E."/>
            <person name="Murat C."/>
            <person name="Park J."/>
            <person name="Raffaello T."/>
            <person name="Rouze P."/>
            <person name="Salamov A."/>
            <person name="Schmutz J."/>
            <person name="Solheim H."/>
            <person name="Stahlberg J."/>
            <person name="Velez H."/>
            <person name="de Vries R.P."/>
            <person name="Wiebenga A."/>
            <person name="Woodward S."/>
            <person name="Yakovlev I."/>
            <person name="Garbelotto M."/>
            <person name="Martin F."/>
            <person name="Grigoriev I.V."/>
            <person name="Stenlid J."/>
        </authorList>
    </citation>
    <scope>NUCLEOTIDE SEQUENCE [LARGE SCALE GENOMIC DNA]</scope>
    <source>
        <strain evidence="2 3">TC 32-1</strain>
    </source>
</reference>
<feature type="region of interest" description="Disordered" evidence="1">
    <location>
        <begin position="254"/>
        <end position="274"/>
    </location>
</feature>
<feature type="region of interest" description="Disordered" evidence="1">
    <location>
        <begin position="311"/>
        <end position="366"/>
    </location>
</feature>
<dbReference type="GeneID" id="20673472"/>
<feature type="compositionally biased region" description="Basic and acidic residues" evidence="1">
    <location>
        <begin position="254"/>
        <end position="264"/>
    </location>
</feature>
<dbReference type="KEGG" id="hir:HETIRDRAFT_418386"/>
<proteinExistence type="predicted"/>
<evidence type="ECO:0000313" key="2">
    <source>
        <dbReference type="EMBL" id="ETW80360.1"/>
    </source>
</evidence>
<dbReference type="RefSeq" id="XP_009547121.1">
    <property type="nucleotide sequence ID" value="XM_009548826.1"/>
</dbReference>
<protein>
    <submittedName>
        <fullName evidence="2">Uncharacterized protein</fullName>
    </submittedName>
</protein>
<feature type="region of interest" description="Disordered" evidence="1">
    <location>
        <begin position="192"/>
        <end position="225"/>
    </location>
</feature>
<dbReference type="InParanoid" id="W4K4S8"/>
<organism evidence="2 3">
    <name type="scientific">Heterobasidion irregulare (strain TC 32-1)</name>
    <dbReference type="NCBI Taxonomy" id="747525"/>
    <lineage>
        <taxon>Eukaryota</taxon>
        <taxon>Fungi</taxon>
        <taxon>Dikarya</taxon>
        <taxon>Basidiomycota</taxon>
        <taxon>Agaricomycotina</taxon>
        <taxon>Agaricomycetes</taxon>
        <taxon>Russulales</taxon>
        <taxon>Bondarzewiaceae</taxon>
        <taxon>Heterobasidion</taxon>
        <taxon>Heterobasidion annosum species complex</taxon>
    </lineage>
</organism>
<dbReference type="AlphaFoldDB" id="W4K4S8"/>
<keyword evidence="3" id="KW-1185">Reference proteome</keyword>
<sequence>MAQQRTYLTPEMPRLDVGYQPSTRAQLEHLTLNHWYEQATRKFSLTKELRDSFKSKFDEAHNSLINTLAADTGTLEGVLLGRLEIIEPSLGSKVRPLLVAELIDFNNVMRDRLDAMTQRLLGALERWVASEVDMRENEIWGALLPWLVEFEKQIKRRGKGAGQSPVLSSPVEPAGQDALRQRLAEEKAAKERLKRTLADREAQLKEMRESSREETEAAEERFLRAQDVSDTHRARLEERIRNLEAELRSRRVDGEVARTADRPRTSNRTAGRPRELQLNSEPAYVGHRDRLLREETEQLTEAFGGIYVGGSGVHRPRGNSGLSTISTPPSTPMSASYHERSFYAPPRAGYPQQQPSGVYGPRRRGA</sequence>
<name>W4K4S8_HETIT</name>
<accession>W4K4S8</accession>
<evidence type="ECO:0000256" key="1">
    <source>
        <dbReference type="SAM" id="MobiDB-lite"/>
    </source>
</evidence>
<feature type="compositionally biased region" description="Low complexity" evidence="1">
    <location>
        <begin position="320"/>
        <end position="336"/>
    </location>
</feature>
<evidence type="ECO:0000313" key="3">
    <source>
        <dbReference type="Proteomes" id="UP000030671"/>
    </source>
</evidence>
<dbReference type="Proteomes" id="UP000030671">
    <property type="component" value="Unassembled WGS sequence"/>
</dbReference>
<gene>
    <name evidence="2" type="ORF">HETIRDRAFT_418386</name>
</gene>
<dbReference type="HOGENOM" id="CLU_756617_0_0_1"/>
<dbReference type="EMBL" id="KI925459">
    <property type="protein sequence ID" value="ETW80360.1"/>
    <property type="molecule type" value="Genomic_DNA"/>
</dbReference>